<reference evidence="6" key="1">
    <citation type="submission" date="2018-06" db="EMBL/GenBank/DDBJ databases">
        <authorList>
            <person name="Zhirakovskaya E."/>
        </authorList>
    </citation>
    <scope>NUCLEOTIDE SEQUENCE</scope>
</reference>
<protein>
    <submittedName>
        <fullName evidence="6">Efflux ABC transporter, ATP-binding protein</fullName>
    </submittedName>
</protein>
<dbReference type="Gene3D" id="3.40.50.300">
    <property type="entry name" value="P-loop containing nucleotide triphosphate hydrolases"/>
    <property type="match status" value="1"/>
</dbReference>
<proteinExistence type="inferred from homology"/>
<name>A0A3B1CKH2_9ZZZZ</name>
<dbReference type="InterPro" id="IPR003439">
    <property type="entry name" value="ABC_transporter-like_ATP-bd"/>
</dbReference>
<dbReference type="InterPro" id="IPR017871">
    <property type="entry name" value="ABC_transporter-like_CS"/>
</dbReference>
<keyword evidence="3" id="KW-0547">Nucleotide-binding</keyword>
<accession>A0A3B1CKH2</accession>
<dbReference type="Pfam" id="PF00005">
    <property type="entry name" value="ABC_tran"/>
    <property type="match status" value="1"/>
</dbReference>
<dbReference type="SUPFAM" id="SSF52540">
    <property type="entry name" value="P-loop containing nucleoside triphosphate hydrolases"/>
    <property type="match status" value="1"/>
</dbReference>
<feature type="domain" description="ABC transporter" evidence="5">
    <location>
        <begin position="7"/>
        <end position="237"/>
    </location>
</feature>
<dbReference type="GO" id="GO:0005524">
    <property type="term" value="F:ATP binding"/>
    <property type="evidence" value="ECO:0007669"/>
    <property type="project" value="UniProtKB-KW"/>
</dbReference>
<dbReference type="EMBL" id="UOGC01000147">
    <property type="protein sequence ID" value="VAX23160.1"/>
    <property type="molecule type" value="Genomic_DNA"/>
</dbReference>
<organism evidence="6">
    <name type="scientific">hydrothermal vent metagenome</name>
    <dbReference type="NCBI Taxonomy" id="652676"/>
    <lineage>
        <taxon>unclassified sequences</taxon>
        <taxon>metagenomes</taxon>
        <taxon>ecological metagenomes</taxon>
    </lineage>
</organism>
<dbReference type="GO" id="GO:0016887">
    <property type="term" value="F:ATP hydrolysis activity"/>
    <property type="evidence" value="ECO:0007669"/>
    <property type="project" value="InterPro"/>
</dbReference>
<keyword evidence="4 6" id="KW-0067">ATP-binding</keyword>
<comment type="similarity">
    <text evidence="1">Belongs to the ABC transporter superfamily.</text>
</comment>
<dbReference type="InterPro" id="IPR050763">
    <property type="entry name" value="ABC_transporter_ATP-binding"/>
</dbReference>
<evidence type="ECO:0000256" key="2">
    <source>
        <dbReference type="ARBA" id="ARBA00022448"/>
    </source>
</evidence>
<keyword evidence="2" id="KW-0813">Transport</keyword>
<dbReference type="SMART" id="SM00382">
    <property type="entry name" value="AAA"/>
    <property type="match status" value="1"/>
</dbReference>
<sequence>MAPSCFVKGDEVVKKYGDFTAVDHVSFSVKRGECFGFLGPNGAGKTSIMRMIQCFAPVTEGSITVDGMRVGTHDREIKSVLGVVPQDDNLDHDLTVIQNLVIYAGYFGISKSNALKRSYKLLEFFHLSDRPDIPIRELSGGMRRRLTIARSIINEPSLLILDEPTTGLDPQVRRVIWRKLASLKEDGVTMILTTHYMEEASRLCDRIAIMDNGKILDVGTPDKLVRERLGDTVIEFAPSVDNGETSKLLDALNEKYETAGGAFFIFSKEPDDVFKKLADIKHTTLEKRSATLEDLFLNMTGHHLREGA</sequence>
<dbReference type="PROSITE" id="PS00211">
    <property type="entry name" value="ABC_TRANSPORTER_1"/>
    <property type="match status" value="1"/>
</dbReference>
<evidence type="ECO:0000256" key="4">
    <source>
        <dbReference type="ARBA" id="ARBA00022840"/>
    </source>
</evidence>
<dbReference type="PROSITE" id="PS50893">
    <property type="entry name" value="ABC_TRANSPORTER_2"/>
    <property type="match status" value="1"/>
</dbReference>
<gene>
    <name evidence="6" type="ORF">MNBD_NITROSPINAE01-363</name>
</gene>
<dbReference type="InterPro" id="IPR003593">
    <property type="entry name" value="AAA+_ATPase"/>
</dbReference>
<dbReference type="AlphaFoldDB" id="A0A3B1CKH2"/>
<evidence type="ECO:0000259" key="5">
    <source>
        <dbReference type="PROSITE" id="PS50893"/>
    </source>
</evidence>
<dbReference type="PANTHER" id="PTHR42711:SF5">
    <property type="entry name" value="ABC TRANSPORTER ATP-BINDING PROTEIN NATA"/>
    <property type="match status" value="1"/>
</dbReference>
<evidence type="ECO:0000313" key="6">
    <source>
        <dbReference type="EMBL" id="VAX23160.1"/>
    </source>
</evidence>
<evidence type="ECO:0000256" key="3">
    <source>
        <dbReference type="ARBA" id="ARBA00022741"/>
    </source>
</evidence>
<evidence type="ECO:0000256" key="1">
    <source>
        <dbReference type="ARBA" id="ARBA00005417"/>
    </source>
</evidence>
<dbReference type="InterPro" id="IPR027417">
    <property type="entry name" value="P-loop_NTPase"/>
</dbReference>
<dbReference type="PANTHER" id="PTHR42711">
    <property type="entry name" value="ABC TRANSPORTER ATP-BINDING PROTEIN"/>
    <property type="match status" value="1"/>
</dbReference>